<organism evidence="1 2">
    <name type="scientific">Symbiodinium pilosum</name>
    <name type="common">Dinoflagellate</name>
    <dbReference type="NCBI Taxonomy" id="2952"/>
    <lineage>
        <taxon>Eukaryota</taxon>
        <taxon>Sar</taxon>
        <taxon>Alveolata</taxon>
        <taxon>Dinophyceae</taxon>
        <taxon>Suessiales</taxon>
        <taxon>Symbiodiniaceae</taxon>
        <taxon>Symbiodinium</taxon>
    </lineage>
</organism>
<protein>
    <recommendedName>
        <fullName evidence="3">Pentatricopeptide repeat-containing protein</fullName>
    </recommendedName>
</protein>
<accession>A0A812XAA7</accession>
<dbReference type="EMBL" id="CAJNIZ010045640">
    <property type="protein sequence ID" value="CAE7725951.1"/>
    <property type="molecule type" value="Genomic_DNA"/>
</dbReference>
<keyword evidence="2" id="KW-1185">Reference proteome</keyword>
<sequence length="79" mass="8907">MPVPTSEFDFLPALSSAWNLCTAVGPKALRRAIEIEEWSETIPIQKDILAYTTLLSMYEQCGQHRRVDDLLNHMATSGK</sequence>
<dbReference type="Proteomes" id="UP000649617">
    <property type="component" value="Unassembled WGS sequence"/>
</dbReference>
<dbReference type="OrthoDB" id="446842at2759"/>
<feature type="non-terminal residue" evidence="1">
    <location>
        <position position="1"/>
    </location>
</feature>
<name>A0A812XAA7_SYMPI</name>
<evidence type="ECO:0000313" key="1">
    <source>
        <dbReference type="EMBL" id="CAE7725951.1"/>
    </source>
</evidence>
<dbReference type="AlphaFoldDB" id="A0A812XAA7"/>
<reference evidence="1" key="1">
    <citation type="submission" date="2021-02" db="EMBL/GenBank/DDBJ databases">
        <authorList>
            <person name="Dougan E. K."/>
            <person name="Rhodes N."/>
            <person name="Thang M."/>
            <person name="Chan C."/>
        </authorList>
    </citation>
    <scope>NUCLEOTIDE SEQUENCE</scope>
</reference>
<comment type="caution">
    <text evidence="1">The sequence shown here is derived from an EMBL/GenBank/DDBJ whole genome shotgun (WGS) entry which is preliminary data.</text>
</comment>
<evidence type="ECO:0008006" key="3">
    <source>
        <dbReference type="Google" id="ProtNLM"/>
    </source>
</evidence>
<gene>
    <name evidence="1" type="ORF">SPIL2461_LOCUS20768</name>
</gene>
<proteinExistence type="predicted"/>
<evidence type="ECO:0000313" key="2">
    <source>
        <dbReference type="Proteomes" id="UP000649617"/>
    </source>
</evidence>